<organism evidence="2 3">
    <name type="scientific">Bacillus atrophaeus (strain 1942)</name>
    <dbReference type="NCBI Taxonomy" id="720555"/>
    <lineage>
        <taxon>Bacteria</taxon>
        <taxon>Bacillati</taxon>
        <taxon>Bacillota</taxon>
        <taxon>Bacilli</taxon>
        <taxon>Bacillales</taxon>
        <taxon>Bacillaceae</taxon>
        <taxon>Bacillus</taxon>
    </lineage>
</organism>
<evidence type="ECO:0008006" key="4">
    <source>
        <dbReference type="Google" id="ProtNLM"/>
    </source>
</evidence>
<evidence type="ECO:0000313" key="2">
    <source>
        <dbReference type="EMBL" id="ADP35061.1"/>
    </source>
</evidence>
<dbReference type="GeneID" id="92915593"/>
<dbReference type="Proteomes" id="UP000006867">
    <property type="component" value="Chromosome"/>
</dbReference>
<evidence type="ECO:0000313" key="3">
    <source>
        <dbReference type="Proteomes" id="UP000006867"/>
    </source>
</evidence>
<feature type="compositionally biased region" description="Basic and acidic residues" evidence="1">
    <location>
        <begin position="26"/>
        <end position="54"/>
    </location>
</feature>
<gene>
    <name evidence="2" type="ordered locus">BATR1942_20730</name>
</gene>
<sequence>MKERKQQNHKNENPEHNDLTDPIPLEELKENANDEKHKRDQREDSQSEQDYDKK</sequence>
<dbReference type="RefSeq" id="WP_004430331.1">
    <property type="nucleotide sequence ID" value="NC_014639.1"/>
</dbReference>
<feature type="region of interest" description="Disordered" evidence="1">
    <location>
        <begin position="1"/>
        <end position="54"/>
    </location>
</feature>
<feature type="compositionally biased region" description="Basic and acidic residues" evidence="1">
    <location>
        <begin position="1"/>
        <end position="19"/>
    </location>
</feature>
<name>A0ABN3ZN40_BACA1</name>
<dbReference type="EMBL" id="CP002207">
    <property type="protein sequence ID" value="ADP35061.1"/>
    <property type="molecule type" value="Genomic_DNA"/>
</dbReference>
<accession>A0ABN3ZN40</accession>
<evidence type="ECO:0000256" key="1">
    <source>
        <dbReference type="SAM" id="MobiDB-lite"/>
    </source>
</evidence>
<proteinExistence type="predicted"/>
<protein>
    <recommendedName>
        <fullName evidence="4">YczO</fullName>
    </recommendedName>
</protein>
<keyword evidence="3" id="KW-1185">Reference proteome</keyword>
<reference evidence="2 3" key="1">
    <citation type="journal article" date="2011" name="Front. Microbiol.">
        <title>Genomic signatures of strain selection and enhancement in Bacillus atrophaeus var. globigii, a historical biowarfare simulant.</title>
        <authorList>
            <person name="Gibbons H.S."/>
            <person name="Broomall S.M."/>
            <person name="McNew L.A."/>
            <person name="Daligault H."/>
            <person name="Chapman C."/>
            <person name="Bruce D."/>
            <person name="Karavis M."/>
            <person name="Krepps M."/>
            <person name="McGregor P.A."/>
            <person name="Hong C."/>
            <person name="Park K.H."/>
            <person name="Akmal A."/>
            <person name="Feldman A."/>
            <person name="Lin J.S."/>
            <person name="Chang W.E."/>
            <person name="Higgs B.W."/>
            <person name="Demirev P."/>
            <person name="Lindquist J."/>
            <person name="Liem A."/>
            <person name="Fochler E."/>
            <person name="Read T.D."/>
            <person name="Tapia R."/>
            <person name="Johnson S."/>
            <person name="Bishop-Lilly K.A."/>
            <person name="Detter C."/>
            <person name="Han C."/>
            <person name="Sozhamannan S."/>
            <person name="Rosenzweig C.N."/>
            <person name="Skowronski E.W."/>
        </authorList>
    </citation>
    <scope>NUCLEOTIDE SEQUENCE [LARGE SCALE GENOMIC DNA]</scope>
    <source>
        <strain evidence="2 3">1942</strain>
    </source>
</reference>